<feature type="transmembrane region" description="Helical" evidence="1">
    <location>
        <begin position="93"/>
        <end position="123"/>
    </location>
</feature>
<feature type="transmembrane region" description="Helical" evidence="1">
    <location>
        <begin position="63"/>
        <end position="87"/>
    </location>
</feature>
<evidence type="ECO:0000313" key="3">
    <source>
        <dbReference type="Proteomes" id="UP000790347"/>
    </source>
</evidence>
<keyword evidence="1" id="KW-0812">Transmembrane</keyword>
<comment type="caution">
    <text evidence="2">The sequence shown here is derived from an EMBL/GenBank/DDBJ whole genome shotgun (WGS) entry which is preliminary data.</text>
</comment>
<accession>A0A922HIW0</accession>
<gene>
    <name evidence="2" type="ORF">DERF_014634</name>
</gene>
<feature type="transmembrane region" description="Helical" evidence="1">
    <location>
        <begin position="135"/>
        <end position="154"/>
    </location>
</feature>
<evidence type="ECO:0000313" key="2">
    <source>
        <dbReference type="EMBL" id="KAH9493908.1"/>
    </source>
</evidence>
<keyword evidence="3" id="KW-1185">Reference proteome</keyword>
<dbReference type="Proteomes" id="UP000790347">
    <property type="component" value="Unassembled WGS sequence"/>
</dbReference>
<keyword evidence="1" id="KW-0472">Membrane</keyword>
<proteinExistence type="predicted"/>
<reference evidence="2" key="1">
    <citation type="submission" date="2013-05" db="EMBL/GenBank/DDBJ databases">
        <authorList>
            <person name="Yim A.K.Y."/>
            <person name="Chan T.F."/>
            <person name="Ji K.M."/>
            <person name="Liu X.Y."/>
            <person name="Zhou J.W."/>
            <person name="Li R.Q."/>
            <person name="Yang K.Y."/>
            <person name="Li J."/>
            <person name="Li M."/>
            <person name="Law P.T.W."/>
            <person name="Wu Y.L."/>
            <person name="Cai Z.L."/>
            <person name="Qin H."/>
            <person name="Bao Y."/>
            <person name="Leung R.K.K."/>
            <person name="Ng P.K.S."/>
            <person name="Zou J."/>
            <person name="Zhong X.J."/>
            <person name="Ran P.X."/>
            <person name="Zhong N.S."/>
            <person name="Liu Z.G."/>
            <person name="Tsui S.K.W."/>
        </authorList>
    </citation>
    <scope>NUCLEOTIDE SEQUENCE</scope>
    <source>
        <strain evidence="2">Derf</strain>
        <tissue evidence="2">Whole organism</tissue>
    </source>
</reference>
<feature type="transmembrane region" description="Helical" evidence="1">
    <location>
        <begin position="191"/>
        <end position="213"/>
    </location>
</feature>
<reference evidence="2" key="2">
    <citation type="journal article" date="2022" name="Res Sq">
        <title>Comparative Genomics Reveals Insights into the Divergent Evolution of Astigmatic Mites and Household Pest Adaptations.</title>
        <authorList>
            <person name="Xiong Q."/>
            <person name="Wan A.T.-Y."/>
            <person name="Liu X.-Y."/>
            <person name="Fung C.S.-H."/>
            <person name="Xiao X."/>
            <person name="Malainual N."/>
            <person name="Hou J."/>
            <person name="Wang L."/>
            <person name="Wang M."/>
            <person name="Yang K."/>
            <person name="Cui Y."/>
            <person name="Leung E."/>
            <person name="Nong W."/>
            <person name="Shin S.-K."/>
            <person name="Au S."/>
            <person name="Jeong K.Y."/>
            <person name="Chew F.T."/>
            <person name="Hui J."/>
            <person name="Leung T.F."/>
            <person name="Tungtrongchitr A."/>
            <person name="Zhong N."/>
            <person name="Liu Z."/>
            <person name="Tsui S."/>
        </authorList>
    </citation>
    <scope>NUCLEOTIDE SEQUENCE</scope>
    <source>
        <strain evidence="2">Derf</strain>
        <tissue evidence="2">Whole organism</tissue>
    </source>
</reference>
<evidence type="ECO:0000256" key="1">
    <source>
        <dbReference type="SAM" id="Phobius"/>
    </source>
</evidence>
<feature type="transmembrane region" description="Helical" evidence="1">
    <location>
        <begin position="160"/>
        <end position="179"/>
    </location>
</feature>
<organism evidence="2 3">
    <name type="scientific">Dermatophagoides farinae</name>
    <name type="common">American house dust mite</name>
    <dbReference type="NCBI Taxonomy" id="6954"/>
    <lineage>
        <taxon>Eukaryota</taxon>
        <taxon>Metazoa</taxon>
        <taxon>Ecdysozoa</taxon>
        <taxon>Arthropoda</taxon>
        <taxon>Chelicerata</taxon>
        <taxon>Arachnida</taxon>
        <taxon>Acari</taxon>
        <taxon>Acariformes</taxon>
        <taxon>Sarcoptiformes</taxon>
        <taxon>Astigmata</taxon>
        <taxon>Psoroptidia</taxon>
        <taxon>Analgoidea</taxon>
        <taxon>Pyroglyphidae</taxon>
        <taxon>Dermatophagoidinae</taxon>
        <taxon>Dermatophagoides</taxon>
    </lineage>
</organism>
<feature type="transmembrane region" description="Helical" evidence="1">
    <location>
        <begin position="12"/>
        <end position="32"/>
    </location>
</feature>
<feature type="transmembrane region" description="Helical" evidence="1">
    <location>
        <begin position="38"/>
        <end position="56"/>
    </location>
</feature>
<dbReference type="AlphaFoldDB" id="A0A922HIW0"/>
<dbReference type="EMBL" id="ASGP02000008">
    <property type="protein sequence ID" value="KAH9493908.1"/>
    <property type="molecule type" value="Genomic_DNA"/>
</dbReference>
<sequence length="225" mass="24974">MASNRFGIGYQIIRVSLLIFLILMIILNIVGLFRSSDISHIIWTIISFISIIFGLIGAIKQHFLYSLIFTIITIILSSMSVWISLFYGSAGAAILLVVISLIYTFMLYDSGILIGVILIMVTLSVINHGLGSYSLSGYVWLAISFVSLIIGLLGTWREHFFAVFLLCVGSITLVCLSYYERINMGIWSGNFATGQGMIMAMIALSALYSFMLYNTGHQEMGLPEF</sequence>
<keyword evidence="1" id="KW-1133">Transmembrane helix</keyword>
<name>A0A922HIW0_DERFA</name>
<protein>
    <submittedName>
        <fullName evidence="2">Uncharacterized protein</fullName>
    </submittedName>
</protein>